<dbReference type="InterPro" id="IPR008984">
    <property type="entry name" value="SMAD_FHA_dom_sf"/>
</dbReference>
<feature type="compositionally biased region" description="Basic and acidic residues" evidence="1">
    <location>
        <begin position="147"/>
        <end position="170"/>
    </location>
</feature>
<feature type="region of interest" description="Disordered" evidence="1">
    <location>
        <begin position="334"/>
        <end position="364"/>
    </location>
</feature>
<dbReference type="PROSITE" id="PS50006">
    <property type="entry name" value="FHA_DOMAIN"/>
    <property type="match status" value="1"/>
</dbReference>
<evidence type="ECO:0000313" key="4">
    <source>
        <dbReference type="Proteomes" id="UP000186817"/>
    </source>
</evidence>
<organism evidence="3 4">
    <name type="scientific">Symbiodinium microadriaticum</name>
    <name type="common">Dinoflagellate</name>
    <name type="synonym">Zooxanthella microadriatica</name>
    <dbReference type="NCBI Taxonomy" id="2951"/>
    <lineage>
        <taxon>Eukaryota</taxon>
        <taxon>Sar</taxon>
        <taxon>Alveolata</taxon>
        <taxon>Dinophyceae</taxon>
        <taxon>Suessiales</taxon>
        <taxon>Symbiodiniaceae</taxon>
        <taxon>Symbiodinium</taxon>
    </lineage>
</organism>
<gene>
    <name evidence="3" type="ORF">AK812_SmicGene15972</name>
</gene>
<accession>A0A1Q9E1J5</accession>
<dbReference type="Gene3D" id="2.60.200.20">
    <property type="match status" value="1"/>
</dbReference>
<feature type="region of interest" description="Disordered" evidence="1">
    <location>
        <begin position="722"/>
        <end position="792"/>
    </location>
</feature>
<feature type="region of interest" description="Disordered" evidence="1">
    <location>
        <begin position="533"/>
        <end position="590"/>
    </location>
</feature>
<evidence type="ECO:0000313" key="3">
    <source>
        <dbReference type="EMBL" id="OLQ01288.1"/>
    </source>
</evidence>
<feature type="region of interest" description="Disordered" evidence="1">
    <location>
        <begin position="378"/>
        <end position="398"/>
    </location>
</feature>
<feature type="compositionally biased region" description="Polar residues" evidence="1">
    <location>
        <begin position="388"/>
        <end position="398"/>
    </location>
</feature>
<sequence>MVGLDSCLRAFLLKLPVAGHSTQLPGAVIDLKVSQMPTEARTVPLDLAQKLMLGRLHQSGLFEQLLSAELAQRYLCCVSRSHLEIMPSSPKGSFEVTNLSANPIAISGPKLGKGEKATLRPGTCIDFIGTHSDGSGQTVVYLKLKLQSRDQPRSQREHSGGEARSPEKPPTEPLLEALGGAEGRRAPAESSRKASAPFWLELGGSAVRQTFPDNLRILEGSSDGLLVGRAHQQSLHQEAFRKEVREYLSRDHFRIDRERAGQFNLVALSANPIWRMRQRQLRELERGDPPLSLLHGDEIFLFTGASDCTPDGPENLGVLKWRFVQAGDRAAHDPVVENDTIRSMRRPSQPSDRGRQQGHPLGGSLFEKEKNRYMCLPQEPHEPAVPGNQKSPGISPRSFQSRLAEWSEQCLRFQASGETWVPTKPCCPASPFLGLEACLWQGCKKQEPTACVQLLSIEELLELYDFFREDPSVEDHPEAGFGSEPRLDVRPWMRDLPTGVWAGGFRLENGMLKLSPSSCGSAAQCHEGSFAEPGETHTQAVVEPRPKRQRAGRWNVQPRDTATKKGGRRGTTKVNEKAEAQKAKKSKRKKAPLSAVKGVYFCCRHKLWRVCLHNPSSQKQVSGGYFKVQREAEAKARKLAKELGLRTKRKLISAAASHFEPLGTQKGIRWGRGAWRSWFRFSESKKKIEATFAPDDLSTTGVEKAWKKAVAWRKQQEKQQLKQVFDWGDDDPKPQRKSRSPQRVSFKTEQDRSPRSVQRPATGYIRQMPPEAHDVYGPDGRRLDSDKLASYR</sequence>
<dbReference type="InterPro" id="IPR000253">
    <property type="entry name" value="FHA_dom"/>
</dbReference>
<feature type="region of interest" description="Disordered" evidence="1">
    <location>
        <begin position="146"/>
        <end position="175"/>
    </location>
</feature>
<dbReference type="Proteomes" id="UP000186817">
    <property type="component" value="Unassembled WGS sequence"/>
</dbReference>
<reference evidence="3 4" key="1">
    <citation type="submission" date="2016-02" db="EMBL/GenBank/DDBJ databases">
        <title>Genome analysis of coral dinoflagellate symbionts highlights evolutionary adaptations to a symbiotic lifestyle.</title>
        <authorList>
            <person name="Aranda M."/>
            <person name="Li Y."/>
            <person name="Liew Y.J."/>
            <person name="Baumgarten S."/>
            <person name="Simakov O."/>
            <person name="Wilson M."/>
            <person name="Piel J."/>
            <person name="Ashoor H."/>
            <person name="Bougouffa S."/>
            <person name="Bajic V.B."/>
            <person name="Ryu T."/>
            <person name="Ravasi T."/>
            <person name="Bayer T."/>
            <person name="Micklem G."/>
            <person name="Kim H."/>
            <person name="Bhak J."/>
            <person name="Lajeunesse T.C."/>
            <person name="Voolstra C.R."/>
        </authorList>
    </citation>
    <scope>NUCLEOTIDE SEQUENCE [LARGE SCALE GENOMIC DNA]</scope>
    <source>
        <strain evidence="3 4">CCMP2467</strain>
    </source>
</reference>
<proteinExistence type="predicted"/>
<comment type="caution">
    <text evidence="3">The sequence shown here is derived from an EMBL/GenBank/DDBJ whole genome shotgun (WGS) entry which is preliminary data.</text>
</comment>
<dbReference type="EMBL" id="LSRX01000298">
    <property type="protein sequence ID" value="OLQ01288.1"/>
    <property type="molecule type" value="Genomic_DNA"/>
</dbReference>
<dbReference type="OrthoDB" id="422108at2759"/>
<evidence type="ECO:0000256" key="1">
    <source>
        <dbReference type="SAM" id="MobiDB-lite"/>
    </source>
</evidence>
<dbReference type="AlphaFoldDB" id="A0A1Q9E1J5"/>
<evidence type="ECO:0000259" key="2">
    <source>
        <dbReference type="PROSITE" id="PS50006"/>
    </source>
</evidence>
<keyword evidence="4" id="KW-1185">Reference proteome</keyword>
<name>A0A1Q9E1J5_SYMMI</name>
<feature type="domain" description="FHA" evidence="2">
    <location>
        <begin position="51"/>
        <end position="111"/>
    </location>
</feature>
<feature type="compositionally biased region" description="Basic and acidic residues" evidence="1">
    <location>
        <begin position="771"/>
        <end position="792"/>
    </location>
</feature>
<dbReference type="SUPFAM" id="SSF49879">
    <property type="entry name" value="SMAD/FHA domain"/>
    <property type="match status" value="1"/>
</dbReference>
<protein>
    <recommendedName>
        <fullName evidence="2">FHA domain-containing protein</fullName>
    </recommendedName>
</protein>